<name>A0A0C2G8U9_9BILA</name>
<dbReference type="EMBL" id="KN741283">
    <property type="protein sequence ID" value="KIH53406.1"/>
    <property type="molecule type" value="Genomic_DNA"/>
</dbReference>
<sequence length="128" mass="14548">LFQRGSKRPPPSSESGSAHCFFPDATRLRCGTKAELGRPGHQRCRRLKKMEGSEKETVNNYLYTVTKGNRKCTIPGKMYSRRLPDSWVAIRFVLFDEDGEQLLDLSTEIRGQSLRNTMVNGRSTDLLP</sequence>
<gene>
    <name evidence="1" type="ORF">ANCDUO_16469</name>
</gene>
<reference evidence="1 2" key="1">
    <citation type="submission" date="2013-12" db="EMBL/GenBank/DDBJ databases">
        <title>Draft genome of the parsitic nematode Ancylostoma duodenale.</title>
        <authorList>
            <person name="Mitreva M."/>
        </authorList>
    </citation>
    <scope>NUCLEOTIDE SEQUENCE [LARGE SCALE GENOMIC DNA]</scope>
    <source>
        <strain evidence="1 2">Zhejiang</strain>
    </source>
</reference>
<evidence type="ECO:0000313" key="1">
    <source>
        <dbReference type="EMBL" id="KIH53406.1"/>
    </source>
</evidence>
<dbReference type="AlphaFoldDB" id="A0A0C2G8U9"/>
<dbReference type="Proteomes" id="UP000054047">
    <property type="component" value="Unassembled WGS sequence"/>
</dbReference>
<dbReference type="OrthoDB" id="5804675at2759"/>
<accession>A0A0C2G8U9</accession>
<protein>
    <submittedName>
        <fullName evidence="1">Uncharacterized protein</fullName>
    </submittedName>
</protein>
<organism evidence="1 2">
    <name type="scientific">Ancylostoma duodenale</name>
    <dbReference type="NCBI Taxonomy" id="51022"/>
    <lineage>
        <taxon>Eukaryota</taxon>
        <taxon>Metazoa</taxon>
        <taxon>Ecdysozoa</taxon>
        <taxon>Nematoda</taxon>
        <taxon>Chromadorea</taxon>
        <taxon>Rhabditida</taxon>
        <taxon>Rhabditina</taxon>
        <taxon>Rhabditomorpha</taxon>
        <taxon>Strongyloidea</taxon>
        <taxon>Ancylostomatidae</taxon>
        <taxon>Ancylostomatinae</taxon>
        <taxon>Ancylostoma</taxon>
    </lineage>
</organism>
<keyword evidence="2" id="KW-1185">Reference proteome</keyword>
<evidence type="ECO:0000313" key="2">
    <source>
        <dbReference type="Proteomes" id="UP000054047"/>
    </source>
</evidence>
<proteinExistence type="predicted"/>
<feature type="non-terminal residue" evidence="1">
    <location>
        <position position="1"/>
    </location>
</feature>